<evidence type="ECO:0000313" key="2">
    <source>
        <dbReference type="Proteomes" id="UP000452235"/>
    </source>
</evidence>
<evidence type="ECO:0000313" key="1">
    <source>
        <dbReference type="EMBL" id="GFF13985.1"/>
    </source>
</evidence>
<accession>A0A5M3YL85</accession>
<keyword evidence="2" id="KW-1185">Reference proteome</keyword>
<organism evidence="1 2">
    <name type="scientific">Aspergillus terreus</name>
    <dbReference type="NCBI Taxonomy" id="33178"/>
    <lineage>
        <taxon>Eukaryota</taxon>
        <taxon>Fungi</taxon>
        <taxon>Dikarya</taxon>
        <taxon>Ascomycota</taxon>
        <taxon>Pezizomycotina</taxon>
        <taxon>Eurotiomycetes</taxon>
        <taxon>Eurotiomycetidae</taxon>
        <taxon>Eurotiales</taxon>
        <taxon>Aspergillaceae</taxon>
        <taxon>Aspergillus</taxon>
        <taxon>Aspergillus subgen. Circumdati</taxon>
    </lineage>
</organism>
<dbReference type="PANTHER" id="PTHR39596">
    <property type="match status" value="1"/>
</dbReference>
<protein>
    <submittedName>
        <fullName evidence="1">Het-domain-containing protein</fullName>
    </submittedName>
</protein>
<reference evidence="1 2" key="1">
    <citation type="submission" date="2020-01" db="EMBL/GenBank/DDBJ databases">
        <title>Aspergillus terreus IFO 6365 whole genome shotgun sequence.</title>
        <authorList>
            <person name="Kanamasa S."/>
            <person name="Takahashi H."/>
        </authorList>
    </citation>
    <scope>NUCLEOTIDE SEQUENCE [LARGE SCALE GENOMIC DNA]</scope>
    <source>
        <strain evidence="1 2">IFO 6365</strain>
    </source>
</reference>
<gene>
    <name evidence="1" type="ORF">ATEIFO6365_0003003800</name>
</gene>
<dbReference type="AlphaFoldDB" id="A0A5M3YL85"/>
<dbReference type="VEuPathDB" id="FungiDB:ATEG_06695"/>
<name>A0A5M3YL85_ASPTE</name>
<dbReference type="PANTHER" id="PTHR39596:SF2">
    <property type="entry name" value="HET DOMAIN PROTEIN (AFU_ORTHOLOGUE AFUA_1G17550)-RELATED"/>
    <property type="match status" value="1"/>
</dbReference>
<dbReference type="Proteomes" id="UP000452235">
    <property type="component" value="Unassembled WGS sequence"/>
</dbReference>
<dbReference type="OrthoDB" id="20872at2759"/>
<dbReference type="EMBL" id="BLJY01000003">
    <property type="protein sequence ID" value="GFF13985.1"/>
    <property type="molecule type" value="Genomic_DNA"/>
</dbReference>
<sequence>MPLQRDPETGKVIAAGVDPQSNNYTEDPVHGEVRRAFRGLLDEERKAPLATTQSRAPLAEGPVPGYTLRCSLLVKEEVEVEQQGQQCPNSHERTGMWIGTRRYQTLEPIAPPHWPFVNRLAHLCRAAGIRRCTNPTCVDNREAVEKASPCSGWQSFRDWAVTVVCCEVSCCKAERLRRPFFHLAAAANSCHWLLVEYQNGRKDCSNILFGVGGEETELDLFGVCEIIYWLVTVQSSLGRNDVLEGRWGPDFLAPGITQGPVARATEMTRTAGICPDRLWNLALVSERKQVDLPCLMDAVTGHPELKHTGHEHCIVGFCQTATVDSTKVEQLHRPDCPHDCPMLEFDPRLLAQSIDDGGRTCWTLTEPYEVAQHQPYIAISHVWSDGTGIGVQDPGRVNRCLFEYMSRVAKRLDCDGIWWDTISIPTEPEARRKAINDMHLNYQSAEYTVLHDKYLLNYEWSDDGSPCVAILFSPWLTRGWTALELIMSRKVKVLFKSPENPTEPVIKDLDDDILAKDPARCTRAHWIASTIIRRLRRPIDNVTDLMAVLKPRHTSWPRDRMIIAGLLSGLQFDDYKIPQDKITKDILLRVQRVNPCSLQHGKETLTQKGRWSWCPPSLYDMPADTVADLFERGTVGDNTCIVDAHGVLAGAWYYRPVEEVEVTERRIVPNATQLSLITKIDTTLRRWDYCLLLRESPQNKGPALLVIPQGRDRDFIHCKFIGSVLVFEPPSSQTVRGDQNRNPYSFDFFQIGSENEDKPANLFLKSQPSRPQEDYQWLHHKLWISDTPFVGGLLVAKSKPKRGLTKGYFLEAVKSKEPKSTRGRALSDLYPEKTVFSCVADVTLSERSVFRLRSGTQSQKSSLRRLANTSLWPPETVPALERTHVTHQAAGDYISGHSEDLFYLRDLPSGAATFAALVPAVYTPEENRPYRGIWMGKDTPTPSRQSKQ</sequence>
<comment type="caution">
    <text evidence="1">The sequence shown here is derived from an EMBL/GenBank/DDBJ whole genome shotgun (WGS) entry which is preliminary data.</text>
</comment>
<proteinExistence type="predicted"/>